<dbReference type="Proteomes" id="UP000092582">
    <property type="component" value="Chromosome 1"/>
</dbReference>
<dbReference type="Pfam" id="PF22599">
    <property type="entry name" value="SecDF_P1_head"/>
    <property type="match status" value="1"/>
</dbReference>
<dbReference type="InterPro" id="IPR054384">
    <property type="entry name" value="SecDF_P1_head"/>
</dbReference>
<gene>
    <name evidence="2" type="ORF">PA27867_0797</name>
</gene>
<name>A0A1B1BGV1_9MICO</name>
<dbReference type="EMBL" id="CP016282">
    <property type="protein sequence ID" value="ANP71764.1"/>
    <property type="molecule type" value="Genomic_DNA"/>
</dbReference>
<dbReference type="Gene3D" id="3.30.1360.200">
    <property type="match status" value="1"/>
</dbReference>
<feature type="domain" description="SecDF P1 head subdomain" evidence="1">
    <location>
        <begin position="15"/>
        <end position="116"/>
    </location>
</feature>
<reference evidence="2 3" key="1">
    <citation type="submission" date="2016-06" db="EMBL/GenBank/DDBJ databases">
        <title>Genome sequencing of Cryobacterium arcticum PAMC 27867.</title>
        <authorList>
            <person name="Lee J."/>
            <person name="Kim O.-S."/>
        </authorList>
    </citation>
    <scope>NUCLEOTIDE SEQUENCE [LARGE SCALE GENOMIC DNA]</scope>
    <source>
        <strain evidence="2 3">PAMC 27867</strain>
    </source>
</reference>
<evidence type="ECO:0000313" key="2">
    <source>
        <dbReference type="EMBL" id="ANP71764.1"/>
    </source>
</evidence>
<protein>
    <recommendedName>
        <fullName evidence="1">SecDF P1 head subdomain domain-containing protein</fullName>
    </recommendedName>
</protein>
<dbReference type="AlphaFoldDB" id="A0A1B1BGV1"/>
<evidence type="ECO:0000313" key="3">
    <source>
        <dbReference type="Proteomes" id="UP000092582"/>
    </source>
</evidence>
<evidence type="ECO:0000259" key="1">
    <source>
        <dbReference type="Pfam" id="PF22599"/>
    </source>
</evidence>
<proteinExistence type="predicted"/>
<accession>A0A1B1BGV1</accession>
<keyword evidence="3" id="KW-1185">Reference proteome</keyword>
<sequence>MAVSDTCIAGSDSQCVLVDGDSVLLPSTFREAGVKSSSVAEGGQSAVDVTFTEDGAKVWQELTEEAVRAGDSARLLIKVGGEVQTAVRVMEAMKGDQVQIALGTDESAQDLVDLIQGD</sequence>
<organism evidence="2 3">
    <name type="scientific">Cryobacterium arcticum</name>
    <dbReference type="NCBI Taxonomy" id="670052"/>
    <lineage>
        <taxon>Bacteria</taxon>
        <taxon>Bacillati</taxon>
        <taxon>Actinomycetota</taxon>
        <taxon>Actinomycetes</taxon>
        <taxon>Micrococcales</taxon>
        <taxon>Microbacteriaceae</taxon>
        <taxon>Cryobacterium</taxon>
    </lineage>
</organism>
<dbReference type="KEGG" id="cart:PA27867_0797"/>